<protein>
    <recommendedName>
        <fullName evidence="5">Histidine acid phosphatase</fullName>
    </recommendedName>
</protein>
<dbReference type="PANTHER" id="PTHR11567">
    <property type="entry name" value="ACID PHOSPHATASE-RELATED"/>
    <property type="match status" value="1"/>
</dbReference>
<proteinExistence type="inferred from homology"/>
<dbReference type="SUPFAM" id="SSF53254">
    <property type="entry name" value="Phosphoglycerate mutase-like"/>
    <property type="match status" value="1"/>
</dbReference>
<comment type="similarity">
    <text evidence="1">Belongs to the histidine acid phosphatase family.</text>
</comment>
<dbReference type="PANTHER" id="PTHR11567:SF110">
    <property type="entry name" value="2-PHOSPHOXYLOSE PHOSPHATASE 1"/>
    <property type="match status" value="1"/>
</dbReference>
<keyword evidence="2" id="KW-0378">Hydrolase</keyword>
<feature type="compositionally biased region" description="Basic and acidic residues" evidence="3">
    <location>
        <begin position="1"/>
        <end position="10"/>
    </location>
</feature>
<evidence type="ECO:0000256" key="2">
    <source>
        <dbReference type="ARBA" id="ARBA00022801"/>
    </source>
</evidence>
<feature type="non-terminal residue" evidence="4">
    <location>
        <position position="1"/>
    </location>
</feature>
<evidence type="ECO:0000256" key="3">
    <source>
        <dbReference type="SAM" id="MobiDB-lite"/>
    </source>
</evidence>
<evidence type="ECO:0000256" key="1">
    <source>
        <dbReference type="ARBA" id="ARBA00005375"/>
    </source>
</evidence>
<organism evidence="4">
    <name type="scientific">Spongospora subterranea</name>
    <dbReference type="NCBI Taxonomy" id="70186"/>
    <lineage>
        <taxon>Eukaryota</taxon>
        <taxon>Sar</taxon>
        <taxon>Rhizaria</taxon>
        <taxon>Endomyxa</taxon>
        <taxon>Phytomyxea</taxon>
        <taxon>Plasmodiophorida</taxon>
        <taxon>Plasmodiophoridae</taxon>
        <taxon>Spongospora</taxon>
    </lineage>
</organism>
<sequence length="301" mass="35285">SNTHEPPPERYDDDDDDDSYPVQGQYQTIKIHLADMSVQYLPLLHGHKNNPLYNVLKADAFQRSSVFTVSSLNPAYIDLLQKLYQMTGFDAIRPEVPIVQRLQVLQTLYQQIAIERAHRMRLFANRNHIWFEPNDERLIRTMAEYTVRLRYQGLDGDDQRRMSRLAAGTLPIEIVNAFRGVVNGESPRKLALYSAHDNTIMALLSHLGYRDWDVPQFGGHCIFELHQDRDRTWSVRFAYNDSIDRLERIRYVQLPLNHEIVNWSDTVAGHTDFAQFEHTLRHERQSIKNDVDWNEQVKVTL</sequence>
<dbReference type="AlphaFoldDB" id="A0A0H5QJA5"/>
<dbReference type="Pfam" id="PF00328">
    <property type="entry name" value="His_Phos_2"/>
    <property type="match status" value="1"/>
</dbReference>
<dbReference type="GO" id="GO:0016791">
    <property type="term" value="F:phosphatase activity"/>
    <property type="evidence" value="ECO:0007669"/>
    <property type="project" value="TreeGrafter"/>
</dbReference>
<feature type="region of interest" description="Disordered" evidence="3">
    <location>
        <begin position="1"/>
        <end position="22"/>
    </location>
</feature>
<dbReference type="InterPro" id="IPR000560">
    <property type="entry name" value="His_Pase_clade-2"/>
</dbReference>
<accession>A0A0H5QJA5</accession>
<evidence type="ECO:0008006" key="5">
    <source>
        <dbReference type="Google" id="ProtNLM"/>
    </source>
</evidence>
<reference evidence="4" key="1">
    <citation type="submission" date="2015-04" db="EMBL/GenBank/DDBJ databases">
        <title>The genome sequence of the plant pathogenic Rhizarian Plasmodiophora brassicae reveals insights in its biotrophic life cycle and the origin of chitin synthesis.</title>
        <authorList>
            <person name="Schwelm A."/>
            <person name="Fogelqvist J."/>
            <person name="Knaust A."/>
            <person name="Julke S."/>
            <person name="Lilja T."/>
            <person name="Dhandapani V."/>
            <person name="Bonilla-Rosso G."/>
            <person name="Karlsson M."/>
            <person name="Shevchenko A."/>
            <person name="Choi S.R."/>
            <person name="Kim H.G."/>
            <person name="Park J.Y."/>
            <person name="Lim Y.P."/>
            <person name="Ludwig-Muller J."/>
            <person name="Dixelius C."/>
        </authorList>
    </citation>
    <scope>NUCLEOTIDE SEQUENCE</scope>
    <source>
        <tissue evidence="4">Potato root galls</tissue>
    </source>
</reference>
<dbReference type="Gene3D" id="3.40.50.1240">
    <property type="entry name" value="Phosphoglycerate mutase-like"/>
    <property type="match status" value="1"/>
</dbReference>
<dbReference type="EMBL" id="HACM01001285">
    <property type="protein sequence ID" value="CRZ01727.1"/>
    <property type="molecule type" value="Transcribed_RNA"/>
</dbReference>
<dbReference type="InterPro" id="IPR050645">
    <property type="entry name" value="Histidine_acid_phosphatase"/>
</dbReference>
<evidence type="ECO:0000313" key="4">
    <source>
        <dbReference type="EMBL" id="CRZ01727.1"/>
    </source>
</evidence>
<dbReference type="InterPro" id="IPR029033">
    <property type="entry name" value="His_PPase_superfam"/>
</dbReference>
<name>A0A0H5QJA5_9EUKA</name>